<dbReference type="RefSeq" id="WP_190136561.1">
    <property type="nucleotide sequence ID" value="NZ_BNBT01000040.1"/>
</dbReference>
<accession>A0A919DNG9</accession>
<name>A0A919DNG9_9ACTN</name>
<keyword evidence="1" id="KW-0812">Transmembrane</keyword>
<evidence type="ECO:0008006" key="4">
    <source>
        <dbReference type="Google" id="ProtNLM"/>
    </source>
</evidence>
<organism evidence="2 3">
    <name type="scientific">Streptomyces longispororuber</name>
    <dbReference type="NCBI Taxonomy" id="68230"/>
    <lineage>
        <taxon>Bacteria</taxon>
        <taxon>Bacillati</taxon>
        <taxon>Actinomycetota</taxon>
        <taxon>Actinomycetes</taxon>
        <taxon>Kitasatosporales</taxon>
        <taxon>Streptomycetaceae</taxon>
        <taxon>Streptomyces</taxon>
    </lineage>
</organism>
<dbReference type="PANTHER" id="PTHR36840:SF1">
    <property type="entry name" value="BLL5714 PROTEIN"/>
    <property type="match status" value="1"/>
</dbReference>
<feature type="transmembrane region" description="Helical" evidence="1">
    <location>
        <begin position="270"/>
        <end position="292"/>
    </location>
</feature>
<feature type="transmembrane region" description="Helical" evidence="1">
    <location>
        <begin position="198"/>
        <end position="217"/>
    </location>
</feature>
<dbReference type="Proteomes" id="UP000608024">
    <property type="component" value="Unassembled WGS sequence"/>
</dbReference>
<dbReference type="EMBL" id="BNBT01000040">
    <property type="protein sequence ID" value="GHE60082.1"/>
    <property type="molecule type" value="Genomic_DNA"/>
</dbReference>
<proteinExistence type="predicted"/>
<feature type="transmembrane region" description="Helical" evidence="1">
    <location>
        <begin position="229"/>
        <end position="249"/>
    </location>
</feature>
<feature type="transmembrane region" description="Helical" evidence="1">
    <location>
        <begin position="51"/>
        <end position="69"/>
    </location>
</feature>
<dbReference type="InterPro" id="IPR010640">
    <property type="entry name" value="Low_temperature_requirement_A"/>
</dbReference>
<gene>
    <name evidence="2" type="ORF">GCM10018785_31500</name>
</gene>
<feature type="transmembrane region" description="Helical" evidence="1">
    <location>
        <begin position="304"/>
        <end position="326"/>
    </location>
</feature>
<sequence>MTGRDPGEPHRSATPLELFFDLCFVVAVAQASEHLHEALTHGDAASGVLRFALVFFTIWWAWMNFTWFASAYDSDDTPYRLTVLAQITGSLVLAAGVGRAFDGGDLLVITLGYVVLRTALAALWLRAGLADRARRRTTLRFAAGVTAGQAGWVALLFLPERAHLPGIAVMVVAELMVPVWAQSAGMTPWHPHHIAERYELFTLIVLGESVAAATVAVRGAFDRHHGTGALYALAAGGLLMAFALWWLYFARPAHTLLATTHQAHRKRFTWAYGHYLIFASATAEGAGLAAYADHLARHPGTSSVGAGLAVTVPAAVFLTTVWAIHLRPHQRRAADGVPFAVAAAGVLLAAWSPAPALVAGVFLGGLVTVVTRRTR</sequence>
<feature type="transmembrane region" description="Helical" evidence="1">
    <location>
        <begin position="107"/>
        <end position="125"/>
    </location>
</feature>
<keyword evidence="3" id="KW-1185">Reference proteome</keyword>
<feature type="transmembrane region" description="Helical" evidence="1">
    <location>
        <begin position="164"/>
        <end position="186"/>
    </location>
</feature>
<reference evidence="2" key="1">
    <citation type="journal article" date="2014" name="Int. J. Syst. Evol. Microbiol.">
        <title>Complete genome sequence of Corynebacterium casei LMG S-19264T (=DSM 44701T), isolated from a smear-ripened cheese.</title>
        <authorList>
            <consortium name="US DOE Joint Genome Institute (JGI-PGF)"/>
            <person name="Walter F."/>
            <person name="Albersmeier A."/>
            <person name="Kalinowski J."/>
            <person name="Ruckert C."/>
        </authorList>
    </citation>
    <scope>NUCLEOTIDE SEQUENCE</scope>
    <source>
        <strain evidence="2">JCM 4784</strain>
    </source>
</reference>
<dbReference type="PANTHER" id="PTHR36840">
    <property type="entry name" value="BLL5714 PROTEIN"/>
    <property type="match status" value="1"/>
</dbReference>
<comment type="caution">
    <text evidence="2">The sequence shown here is derived from an EMBL/GenBank/DDBJ whole genome shotgun (WGS) entry which is preliminary data.</text>
</comment>
<dbReference type="Pfam" id="PF06772">
    <property type="entry name" value="LtrA"/>
    <property type="match status" value="1"/>
</dbReference>
<evidence type="ECO:0000313" key="3">
    <source>
        <dbReference type="Proteomes" id="UP000608024"/>
    </source>
</evidence>
<dbReference type="AlphaFoldDB" id="A0A919DNG9"/>
<keyword evidence="1" id="KW-1133">Transmembrane helix</keyword>
<evidence type="ECO:0000256" key="1">
    <source>
        <dbReference type="SAM" id="Phobius"/>
    </source>
</evidence>
<reference evidence="2" key="2">
    <citation type="submission" date="2020-09" db="EMBL/GenBank/DDBJ databases">
        <authorList>
            <person name="Sun Q."/>
            <person name="Ohkuma M."/>
        </authorList>
    </citation>
    <scope>NUCLEOTIDE SEQUENCE</scope>
    <source>
        <strain evidence="2">JCM 4784</strain>
    </source>
</reference>
<feature type="transmembrane region" description="Helical" evidence="1">
    <location>
        <begin position="81"/>
        <end position="101"/>
    </location>
</feature>
<keyword evidence="1" id="KW-0472">Membrane</keyword>
<evidence type="ECO:0000313" key="2">
    <source>
        <dbReference type="EMBL" id="GHE60082.1"/>
    </source>
</evidence>
<protein>
    <recommendedName>
        <fullName evidence="4">Low temperature requirement protein A</fullName>
    </recommendedName>
</protein>